<organism evidence="5 8">
    <name type="scientific">Metallosphaera sedula</name>
    <dbReference type="NCBI Taxonomy" id="43687"/>
    <lineage>
        <taxon>Archaea</taxon>
        <taxon>Thermoproteota</taxon>
        <taxon>Thermoprotei</taxon>
        <taxon>Sulfolobales</taxon>
        <taxon>Sulfolobaceae</taxon>
        <taxon>Metallosphaera</taxon>
    </lineage>
</organism>
<dbReference type="Gene3D" id="2.130.10.10">
    <property type="entry name" value="YVTN repeat-like/Quinoprotein amine dehydrogenase"/>
    <property type="match status" value="1"/>
</dbReference>
<reference evidence="8 9" key="1">
    <citation type="journal article" date="2015" name="Genome Announc.">
        <title>Complete Genome Sequences of Evolved Arsenate-Resistant Metallosphaera sedula Strains.</title>
        <authorList>
            <person name="Ai C."/>
            <person name="McCarthy S."/>
            <person name="Schackwitz W."/>
            <person name="Martin J."/>
            <person name="Lipzen A."/>
            <person name="Blum P."/>
        </authorList>
    </citation>
    <scope>NUCLEOTIDE SEQUENCE [LARGE SCALE GENOMIC DNA]</scope>
    <source>
        <strain evidence="4 9">ARS120-1</strain>
        <strain evidence="5 8">ARS120-2</strain>
        <strain evidence="2 11">ARS50-1</strain>
        <strain evidence="3 10">ARS50-2</strain>
    </source>
</reference>
<dbReference type="PANTHER" id="PTHR47197:SF3">
    <property type="entry name" value="DIHYDRO-HEME D1 DEHYDROGENASE"/>
    <property type="match status" value="1"/>
</dbReference>
<dbReference type="PANTHER" id="PTHR47197">
    <property type="entry name" value="PROTEIN NIRF"/>
    <property type="match status" value="1"/>
</dbReference>
<evidence type="ECO:0008006" key="12">
    <source>
        <dbReference type="Google" id="ProtNLM"/>
    </source>
</evidence>
<dbReference type="EMBL" id="CP012176">
    <property type="protein sequence ID" value="AKV82509.1"/>
    <property type="molecule type" value="Genomic_DNA"/>
</dbReference>
<evidence type="ECO:0000313" key="7">
    <source>
        <dbReference type="Proteomes" id="UP000056255"/>
    </source>
</evidence>
<evidence type="ECO:0000313" key="9">
    <source>
        <dbReference type="Proteomes" id="UP000062398"/>
    </source>
</evidence>
<evidence type="ECO:0000313" key="11">
    <source>
        <dbReference type="Proteomes" id="UP000068832"/>
    </source>
</evidence>
<dbReference type="RefSeq" id="WP_048059962.1">
    <property type="nucleotide sequence ID" value="NZ_AP019770.1"/>
</dbReference>
<protein>
    <recommendedName>
        <fullName evidence="12">YncE family protein</fullName>
    </recommendedName>
</protein>
<dbReference type="InterPro" id="IPR015943">
    <property type="entry name" value="WD40/YVTN_repeat-like_dom_sf"/>
</dbReference>
<gene>
    <name evidence="2" type="ORF">MsedA_0389</name>
    <name evidence="3" type="ORF">MsedB_0389</name>
    <name evidence="4" type="ORF">MsedC_0388</name>
    <name evidence="5" type="ORF">MsedD_0389</name>
    <name evidence="6" type="ORF">MsedE_0389</name>
</gene>
<dbReference type="GeneID" id="91754823"/>
<reference evidence="6 7" key="2">
    <citation type="submission" date="2015-07" db="EMBL/GenBank/DDBJ databases">
        <title>Physiological, transcriptional responses and genome re-sequencing of acid resistant extremely thermoacidophilic Metallosphaera sedula SARC-M1.</title>
        <authorList>
            <person name="Ai C."/>
            <person name="McCarthy S."/>
            <person name="Eckrich V."/>
            <person name="Rudrappa D."/>
            <person name="Qiu G."/>
            <person name="Blum P."/>
        </authorList>
    </citation>
    <scope>NUCLEOTIDE SEQUENCE [LARGE SCALE GENOMIC DNA]</scope>
    <source>
        <strain evidence="6 7">SARC-M1</strain>
    </source>
</reference>
<evidence type="ECO:0000313" key="6">
    <source>
        <dbReference type="EMBL" id="AKV82509.1"/>
    </source>
</evidence>
<accession>A0A0K1T0E4</accession>
<evidence type="ECO:0000313" key="8">
    <source>
        <dbReference type="Proteomes" id="UP000061362"/>
    </source>
</evidence>
<evidence type="ECO:0000256" key="1">
    <source>
        <dbReference type="SAM" id="MobiDB-lite"/>
    </source>
</evidence>
<dbReference type="EMBL" id="CP012172">
    <property type="protein sequence ID" value="AKV73529.1"/>
    <property type="molecule type" value="Genomic_DNA"/>
</dbReference>
<dbReference type="PATRIC" id="fig|43687.5.peg.387"/>
<sequence>MNYKALLIAGIVVILLVGIGAAYIMMRSNTSGPSTSTTSPTTTTTTTTTNTSTSTTTSTPNNNFYFLALTQKGIAQVLNPFSSSQSFLGFQRVENISTSVPTQVYYWEEVPVGASIKYMFMPLNNGTVFIINTTNFKVVKTLQVGSSTGFIGVAISPNGDYAAIADGPSGEVLVINMQTLQTVWSQKFVSPTGKTYYPCDVRWTPDGSELLIPMRFNNSIDIISASNGSVLLVKPTSLGSQPYMLSPNEQGTMVAVEFAGNNSVGFYSLPNLQLLGMVQMPKGMTPQRGVFTPNGQYYLEAPSNNDTVVVISTSNFQIVKEIALPQISPAGLADIEITPGGSYAYVVIHGSVSAGGMIVLISLSTLSVSYTLPLTTAPAIVIPISQSMGTYLVDQVMLPPVTGLHC</sequence>
<feature type="region of interest" description="Disordered" evidence="1">
    <location>
        <begin position="30"/>
        <end position="57"/>
    </location>
</feature>
<dbReference type="EMBL" id="CP012174">
    <property type="protein sequence ID" value="AKV78018.1"/>
    <property type="molecule type" value="Genomic_DNA"/>
</dbReference>
<dbReference type="SUPFAM" id="SSF50969">
    <property type="entry name" value="YVTN repeat-like/Quinoprotein amine dehydrogenase"/>
    <property type="match status" value="1"/>
</dbReference>
<evidence type="ECO:0000313" key="3">
    <source>
        <dbReference type="EMBL" id="AKV75771.1"/>
    </source>
</evidence>
<dbReference type="Proteomes" id="UP000056255">
    <property type="component" value="Chromosome"/>
</dbReference>
<proteinExistence type="predicted"/>
<dbReference type="InterPro" id="IPR011044">
    <property type="entry name" value="Quino_amine_DH_bsu"/>
</dbReference>
<evidence type="ECO:0000313" key="10">
    <source>
        <dbReference type="Proteomes" id="UP000062475"/>
    </source>
</evidence>
<evidence type="ECO:0000313" key="2">
    <source>
        <dbReference type="EMBL" id="AKV73529.1"/>
    </source>
</evidence>
<dbReference type="Proteomes" id="UP000062398">
    <property type="component" value="Chromosome"/>
</dbReference>
<evidence type="ECO:0000313" key="4">
    <source>
        <dbReference type="EMBL" id="AKV78018.1"/>
    </source>
</evidence>
<dbReference type="OrthoDB" id="34094at2157"/>
<evidence type="ECO:0000313" key="5">
    <source>
        <dbReference type="EMBL" id="AKV80263.1"/>
    </source>
</evidence>
<dbReference type="Proteomes" id="UP000062475">
    <property type="component" value="Chromosome"/>
</dbReference>
<dbReference type="EMBL" id="CP012173">
    <property type="protein sequence ID" value="AKV75771.1"/>
    <property type="molecule type" value="Genomic_DNA"/>
</dbReference>
<dbReference type="Proteomes" id="UP000068832">
    <property type="component" value="Chromosome"/>
</dbReference>
<dbReference type="Proteomes" id="UP000061362">
    <property type="component" value="Chromosome"/>
</dbReference>
<dbReference type="InterPro" id="IPR051200">
    <property type="entry name" value="Host-pathogen_enzymatic-act"/>
</dbReference>
<name>A0A0K1T0E4_9CREN</name>
<dbReference type="AlphaFoldDB" id="A0A0K1T0E4"/>
<dbReference type="EMBL" id="CP012175">
    <property type="protein sequence ID" value="AKV80263.1"/>
    <property type="molecule type" value="Genomic_DNA"/>
</dbReference>